<feature type="transmembrane region" description="Helical" evidence="1">
    <location>
        <begin position="212"/>
        <end position="233"/>
    </location>
</feature>
<dbReference type="EMBL" id="JADCKF010000008">
    <property type="protein sequence ID" value="MBE5056376.1"/>
    <property type="molecule type" value="Genomic_DNA"/>
</dbReference>
<evidence type="ECO:0000313" key="2">
    <source>
        <dbReference type="EMBL" id="MBE5056376.1"/>
    </source>
</evidence>
<comment type="caution">
    <text evidence="2">The sequence shown here is derived from an EMBL/GenBank/DDBJ whole genome shotgun (WGS) entry which is preliminary data.</text>
</comment>
<evidence type="ECO:0008006" key="4">
    <source>
        <dbReference type="Google" id="ProtNLM"/>
    </source>
</evidence>
<keyword evidence="3" id="KW-1185">Reference proteome</keyword>
<feature type="transmembrane region" description="Helical" evidence="1">
    <location>
        <begin position="254"/>
        <end position="274"/>
    </location>
</feature>
<name>A0ABR9RCF5_9FIRM</name>
<dbReference type="SUPFAM" id="SSF55486">
    <property type="entry name" value="Metalloproteases ('zincins'), catalytic domain"/>
    <property type="match status" value="1"/>
</dbReference>
<feature type="transmembrane region" description="Helical" evidence="1">
    <location>
        <begin position="21"/>
        <end position="38"/>
    </location>
</feature>
<gene>
    <name evidence="2" type="ORF">INF37_10255</name>
</gene>
<dbReference type="InterPro" id="IPR027268">
    <property type="entry name" value="Peptidase_M4/M1_CTD_sf"/>
</dbReference>
<dbReference type="RefSeq" id="WP_193538124.1">
    <property type="nucleotide sequence ID" value="NZ_JADCKF010000008.1"/>
</dbReference>
<feature type="transmembrane region" description="Helical" evidence="1">
    <location>
        <begin position="136"/>
        <end position="157"/>
    </location>
</feature>
<keyword evidence="1" id="KW-1133">Transmembrane helix</keyword>
<feature type="transmembrane region" description="Helical" evidence="1">
    <location>
        <begin position="164"/>
        <end position="183"/>
    </location>
</feature>
<evidence type="ECO:0000256" key="1">
    <source>
        <dbReference type="SAM" id="Phobius"/>
    </source>
</evidence>
<dbReference type="Gene3D" id="1.10.390.10">
    <property type="entry name" value="Neutral Protease Domain 2"/>
    <property type="match status" value="1"/>
</dbReference>
<proteinExistence type="predicted"/>
<evidence type="ECO:0000313" key="3">
    <source>
        <dbReference type="Proteomes" id="UP000806211"/>
    </source>
</evidence>
<keyword evidence="1" id="KW-0812">Transmembrane</keyword>
<accession>A0ABR9RCF5</accession>
<feature type="transmembrane region" description="Helical" evidence="1">
    <location>
        <begin position="50"/>
        <end position="72"/>
    </location>
</feature>
<organism evidence="2 3">
    <name type="scientific">Pseudoflavonifractor gallinarum</name>
    <dbReference type="NCBI Taxonomy" id="2779352"/>
    <lineage>
        <taxon>Bacteria</taxon>
        <taxon>Bacillati</taxon>
        <taxon>Bacillota</taxon>
        <taxon>Clostridia</taxon>
        <taxon>Eubacteriales</taxon>
        <taxon>Oscillospiraceae</taxon>
        <taxon>Pseudoflavonifractor</taxon>
    </lineage>
</organism>
<keyword evidence="1" id="KW-0472">Membrane</keyword>
<dbReference type="Proteomes" id="UP000806211">
    <property type="component" value="Unassembled WGS sequence"/>
</dbReference>
<sequence length="729" mass="80294">MKTLCLFPLELRRLFQSRLTWLIVGLTVLSPAVGLILYKPATASTMLSMYLANPAIAGGVVGGILFGLLSVFESDRATRSRVDVLIDAAVSPLTMALVRLLALLAASVVTVAVTMLVWLPISAGLIGSVFGGVDYILAYLLLMGLSLPMSILAAASAYQFTRRVDLSLVLFAAFAALSLTVWADDWQLCWLNPCVWALSDDFSNFRIFRSVAWMRLTWLVALAGVWTVSYLCIRQYGKGVFGSLTRNVRRVYRPIIALALLVCSGTAYAAQPLVDSSNPDQMAMTFYEIPYVEGVVCTGRSAQVFPDTSVGSVTGTASYQFQNTSDQEQNVAFGINPGYTISNVQANGVNVPFSVSDYQEYNEAMLEVTIPAVEQVELTMEYSGFPQESYNMSTMQGSTEISSEYLCLENSVLSPRLMNVLPGENGYPTTIEITLPEVMTAIPFNSSEAEVIAENEDGTKTWRYEANSAGGILYAGDYVREDIEAGGITIEFYYGRKHQAVMESAGAVDAVKSVVDYCTEHYGLLSFGTGETLKLIQSRVAGGGYATDGASLLDEADFTADNLGDASKGGGAGEVMIHELVHQWWGLGNMFDTSDPTSPWSAEGLTVYTTYRIVKELYGEDYAREHYVNQWQQAVDDYYLDFYVRNPDYLANLPEDKQLEITGNLTYVRQYCEMPLKILKAEQLVGGEESMDQILNSLFNWELDPMYPYLTYQEFLDACGLTEEDLSLD</sequence>
<feature type="transmembrane region" description="Helical" evidence="1">
    <location>
        <begin position="100"/>
        <end position="130"/>
    </location>
</feature>
<reference evidence="2 3" key="1">
    <citation type="submission" date="2020-10" db="EMBL/GenBank/DDBJ databases">
        <title>ChiBAC.</title>
        <authorList>
            <person name="Zenner C."/>
            <person name="Hitch T.C.A."/>
            <person name="Clavel T."/>
        </authorList>
    </citation>
    <scope>NUCLEOTIDE SEQUENCE [LARGE SCALE GENOMIC DNA]</scope>
    <source>
        <strain evidence="2 3">DSM 107456</strain>
    </source>
</reference>
<protein>
    <recommendedName>
        <fullName evidence="4">Peptidase M1 membrane alanine aminopeptidase domain-containing protein</fullName>
    </recommendedName>
</protein>